<dbReference type="GO" id="GO:0042048">
    <property type="term" value="P:olfactory behavior"/>
    <property type="evidence" value="ECO:0007669"/>
    <property type="project" value="TreeGrafter"/>
</dbReference>
<dbReference type="GO" id="GO:1902093">
    <property type="term" value="P:positive regulation of flagellated sperm motility"/>
    <property type="evidence" value="ECO:0007669"/>
    <property type="project" value="TreeGrafter"/>
</dbReference>
<evidence type="ECO:0000259" key="2">
    <source>
        <dbReference type="Pfam" id="PF21049"/>
    </source>
</evidence>
<dbReference type="GO" id="GO:0097225">
    <property type="term" value="C:sperm midpiece"/>
    <property type="evidence" value="ECO:0007669"/>
    <property type="project" value="TreeGrafter"/>
</dbReference>
<gene>
    <name evidence="3" type="ORF">NDU88_005879</name>
</gene>
<dbReference type="EMBL" id="JANPWB010000014">
    <property type="protein sequence ID" value="KAJ1100804.1"/>
    <property type="molecule type" value="Genomic_DNA"/>
</dbReference>
<reference evidence="3" key="1">
    <citation type="journal article" date="2022" name="bioRxiv">
        <title>Sequencing and chromosome-scale assembly of the giantPleurodeles waltlgenome.</title>
        <authorList>
            <person name="Brown T."/>
            <person name="Elewa A."/>
            <person name="Iarovenko S."/>
            <person name="Subramanian E."/>
            <person name="Araus A.J."/>
            <person name="Petzold A."/>
            <person name="Susuki M."/>
            <person name="Suzuki K.-i.T."/>
            <person name="Hayashi T."/>
            <person name="Toyoda A."/>
            <person name="Oliveira C."/>
            <person name="Osipova E."/>
            <person name="Leigh N.D."/>
            <person name="Simon A."/>
            <person name="Yun M.H."/>
        </authorList>
    </citation>
    <scope>NUCLEOTIDE SEQUENCE</scope>
    <source>
        <strain evidence="3">20211129_DDA</strain>
        <tissue evidence="3">Liver</tissue>
    </source>
</reference>
<dbReference type="Proteomes" id="UP001066276">
    <property type="component" value="Chromosome 10"/>
</dbReference>
<accession>A0AAV7ME79</accession>
<dbReference type="GO" id="GO:1990834">
    <property type="term" value="P:response to odorant"/>
    <property type="evidence" value="ECO:0007669"/>
    <property type="project" value="TreeGrafter"/>
</dbReference>
<dbReference type="Gene3D" id="1.25.10.10">
    <property type="entry name" value="Leucine-rich Repeat Variant"/>
    <property type="match status" value="2"/>
</dbReference>
<dbReference type="PANTHER" id="PTHR14716">
    <property type="entry name" value="CILIA- AND FLAGELLA-ASSOCIATED PROTEIN 69"/>
    <property type="match status" value="1"/>
</dbReference>
<feature type="region of interest" description="Disordered" evidence="1">
    <location>
        <begin position="1"/>
        <end position="25"/>
    </location>
</feature>
<protein>
    <recommendedName>
        <fullName evidence="2">Cilia- and flagella-associated protein 69 ARM repeats domain-containing protein</fullName>
    </recommendedName>
</protein>
<dbReference type="AlphaFoldDB" id="A0AAV7ME79"/>
<organism evidence="3 4">
    <name type="scientific">Pleurodeles waltl</name>
    <name type="common">Iberian ribbed newt</name>
    <dbReference type="NCBI Taxonomy" id="8319"/>
    <lineage>
        <taxon>Eukaryota</taxon>
        <taxon>Metazoa</taxon>
        <taxon>Chordata</taxon>
        <taxon>Craniata</taxon>
        <taxon>Vertebrata</taxon>
        <taxon>Euteleostomi</taxon>
        <taxon>Amphibia</taxon>
        <taxon>Batrachia</taxon>
        <taxon>Caudata</taxon>
        <taxon>Salamandroidea</taxon>
        <taxon>Salamandridae</taxon>
        <taxon>Pleurodelinae</taxon>
        <taxon>Pleurodeles</taxon>
    </lineage>
</organism>
<dbReference type="Pfam" id="PF21049">
    <property type="entry name" value="CFA69_ARM_rpt"/>
    <property type="match status" value="1"/>
</dbReference>
<dbReference type="PANTHER" id="PTHR14716:SF0">
    <property type="entry name" value="CILIA- AND FLAGELLA-ASSOCIATED PROTEIN 69"/>
    <property type="match status" value="1"/>
</dbReference>
<proteinExistence type="predicted"/>
<keyword evidence="4" id="KW-1185">Reference proteome</keyword>
<evidence type="ECO:0000313" key="3">
    <source>
        <dbReference type="EMBL" id="KAJ1100804.1"/>
    </source>
</evidence>
<dbReference type="InterPro" id="IPR011989">
    <property type="entry name" value="ARM-like"/>
</dbReference>
<dbReference type="InterPro" id="IPR016024">
    <property type="entry name" value="ARM-type_fold"/>
</dbReference>
<comment type="caution">
    <text evidence="3">The sequence shown here is derived from an EMBL/GenBank/DDBJ whole genome shotgun (WGS) entry which is preliminary data.</text>
</comment>
<name>A0AAV7ME79_PLEWA</name>
<dbReference type="GO" id="GO:0097730">
    <property type="term" value="C:non-motile cilium"/>
    <property type="evidence" value="ECO:0007669"/>
    <property type="project" value="TreeGrafter"/>
</dbReference>
<dbReference type="InterPro" id="IPR048732">
    <property type="entry name" value="CFA69"/>
</dbReference>
<dbReference type="InterPro" id="IPR048733">
    <property type="entry name" value="CFA69_ARM_dom"/>
</dbReference>
<sequence>MSAARAEVAPPQRGKPLHTPSPRKPIPVMRQVVSDQDGREEVLLKSVDLNRVIKLLEDPLSCNFTERHVRLLRKIVKYYQNGVPLKDLEQLFKILNICAEKVVEQEEFVEPIFEIVKLCGLPFLKAKSSDEIKYAQVVSESISQLGYLMRVPSSQVRMQICATIIRFYSPDTATQPIEGLRPTSNWYKIEMAERGGLAESLVLSLSLFENDLDMKIWVLKALQLLSSSSGTNCNLMIKAHGASTICTRLNDPDPSGQLLFRSSEILWNLLENGSQEELINQLSNLECIHALKGAFGKLLKNGYRHFDHQLRNDLLVIATLIAENPGTAMIESGFAKELILYATFSEVKSHNPLVRAIKLSYTNEDFEMKKLLFNMLVILSRDLPCVQMLSDGKVVLALFHYVKPNEKPGVHDWSAAHFEDLQLHAIATLGTVAHLLVEDYMVCQGNTRLLLFLEWCVGQDQFFGKGNSFHGTGGRGNKRAQMRYCLRLLRAMVSLGDETVNQDLCDQGSISQLLGLLKRTDQGAKEKEDLTVLEIQADILYILSTVCENDLHRKELFGTEGVDLLILLLRMDPNKFYSGIGHNRLILSTLDSVWCCVIGCYTAEDYFLEKEGIFILLDLLLLNQSNMNNVILGILVEFCDNPKTISHLNTWRGNKNQTTAKLLVQLWRQEEDLLGVHHDENRIIDIKKPLVGILQKEQGVIPMSANCPSSAIMDVAENMRAKIYSVFCKLGFEDLPGLEAKDYVTLSVISRYLDFKVGEIWSEISAELAEEGFRPVTPDEEALEVIGKAFENSGKMVASHQATILENKRQQDLQEEQQIYAEMQANHKQNELTVKSWEDFLARTSNFDVLKKAKRLQEKSIESSRPKARPRNGVFHSTQIPGLRTTISYGRTVAVKSTPSEITGGPLADTPLALKRVPIRGGALQKVKSIKMANHSKVYQVSVK</sequence>
<dbReference type="SUPFAM" id="SSF48371">
    <property type="entry name" value="ARM repeat"/>
    <property type="match status" value="1"/>
</dbReference>
<feature type="domain" description="Cilia- and flagella-associated protein 69 ARM repeats" evidence="2">
    <location>
        <begin position="47"/>
        <end position="764"/>
    </location>
</feature>
<evidence type="ECO:0000313" key="4">
    <source>
        <dbReference type="Proteomes" id="UP001066276"/>
    </source>
</evidence>
<evidence type="ECO:0000256" key="1">
    <source>
        <dbReference type="SAM" id="MobiDB-lite"/>
    </source>
</evidence>